<evidence type="ECO:0000313" key="6">
    <source>
        <dbReference type="Proteomes" id="UP000761534"/>
    </source>
</evidence>
<dbReference type="PANTHER" id="PTHR12295:SF30">
    <property type="entry name" value="PROTEIN FURRY"/>
    <property type="match status" value="1"/>
</dbReference>
<dbReference type="InterPro" id="IPR039867">
    <property type="entry name" value="Furry/Tao3/Mor2"/>
</dbReference>
<feature type="region of interest" description="Disordered" evidence="1">
    <location>
        <begin position="138"/>
        <end position="170"/>
    </location>
</feature>
<dbReference type="PANTHER" id="PTHR12295">
    <property type="entry name" value="FURRY-RELATED"/>
    <property type="match status" value="1"/>
</dbReference>
<feature type="region of interest" description="Disordered" evidence="1">
    <location>
        <begin position="18"/>
        <end position="108"/>
    </location>
</feature>
<evidence type="ECO:0008006" key="7">
    <source>
        <dbReference type="Google" id="ProtNLM"/>
    </source>
</evidence>
<evidence type="ECO:0000259" key="2">
    <source>
        <dbReference type="Pfam" id="PF14222"/>
    </source>
</evidence>
<protein>
    <recommendedName>
        <fullName evidence="7">Cell morphogenesis protein PAG1</fullName>
    </recommendedName>
</protein>
<gene>
    <name evidence="5" type="ORF">TRICI_002267</name>
</gene>
<reference evidence="5" key="1">
    <citation type="journal article" date="2019" name="G3 (Bethesda)">
        <title>Genome Assemblies of Two Rare Opportunistic Yeast Pathogens: Diutina rugosa (syn. Candida rugosa) and Trichomonascus ciferrii (syn. Candida ciferrii).</title>
        <authorList>
            <person name="Mixao V."/>
            <person name="Saus E."/>
            <person name="Hansen A.P."/>
            <person name="Lass-Florl C."/>
            <person name="Gabaldon T."/>
        </authorList>
    </citation>
    <scope>NUCLEOTIDE SEQUENCE</scope>
    <source>
        <strain evidence="5">CBS 4856</strain>
    </source>
</reference>
<keyword evidence="6" id="KW-1185">Reference proteome</keyword>
<dbReference type="GO" id="GO:0000902">
    <property type="term" value="P:cell morphogenesis"/>
    <property type="evidence" value="ECO:0007669"/>
    <property type="project" value="InterPro"/>
</dbReference>
<feature type="compositionally biased region" description="Polar residues" evidence="1">
    <location>
        <begin position="2517"/>
        <end position="2530"/>
    </location>
</feature>
<feature type="region of interest" description="Disordered" evidence="1">
    <location>
        <begin position="2374"/>
        <end position="2562"/>
    </location>
</feature>
<evidence type="ECO:0000259" key="3">
    <source>
        <dbReference type="Pfam" id="PF14225"/>
    </source>
</evidence>
<dbReference type="InterPro" id="IPR025481">
    <property type="entry name" value="Cell_Morphogen_C"/>
</dbReference>
<feature type="compositionally biased region" description="Polar residues" evidence="1">
    <location>
        <begin position="2453"/>
        <end position="2476"/>
    </location>
</feature>
<dbReference type="InterPro" id="IPR016024">
    <property type="entry name" value="ARM-type_fold"/>
</dbReference>
<dbReference type="GO" id="GO:0005938">
    <property type="term" value="C:cell cortex"/>
    <property type="evidence" value="ECO:0007669"/>
    <property type="project" value="TreeGrafter"/>
</dbReference>
<evidence type="ECO:0000256" key="1">
    <source>
        <dbReference type="SAM" id="MobiDB-lite"/>
    </source>
</evidence>
<feature type="compositionally biased region" description="Low complexity" evidence="1">
    <location>
        <begin position="2531"/>
        <end position="2543"/>
    </location>
</feature>
<organism evidence="5 6">
    <name type="scientific">Trichomonascus ciferrii</name>
    <dbReference type="NCBI Taxonomy" id="44093"/>
    <lineage>
        <taxon>Eukaryota</taxon>
        <taxon>Fungi</taxon>
        <taxon>Dikarya</taxon>
        <taxon>Ascomycota</taxon>
        <taxon>Saccharomycotina</taxon>
        <taxon>Dipodascomycetes</taxon>
        <taxon>Dipodascales</taxon>
        <taxon>Trichomonascaceae</taxon>
        <taxon>Trichomonascus</taxon>
        <taxon>Trichomonascus ciferrii complex</taxon>
    </lineage>
</organism>
<dbReference type="Pfam" id="PF14225">
    <property type="entry name" value="MOR2-PAG1_C"/>
    <property type="match status" value="1"/>
</dbReference>
<dbReference type="GO" id="GO:0030427">
    <property type="term" value="C:site of polarized growth"/>
    <property type="evidence" value="ECO:0007669"/>
    <property type="project" value="TreeGrafter"/>
</dbReference>
<feature type="domain" description="Cell morphogenesis protein N-terminal" evidence="2">
    <location>
        <begin position="296"/>
        <end position="841"/>
    </location>
</feature>
<name>A0A642V759_9ASCO</name>
<feature type="domain" description="Cell morphogenesis central region" evidence="4">
    <location>
        <begin position="1700"/>
        <end position="1876"/>
    </location>
</feature>
<dbReference type="VEuPathDB" id="FungiDB:TRICI_002267"/>
<feature type="domain" description="Cell morphogenesis protein C-terminal" evidence="3">
    <location>
        <begin position="1902"/>
        <end position="2150"/>
    </location>
</feature>
<feature type="domain" description="Cell morphogenesis central region" evidence="4">
    <location>
        <begin position="1398"/>
        <end position="1626"/>
    </location>
</feature>
<dbReference type="SUPFAM" id="SSF48371">
    <property type="entry name" value="ARM repeat"/>
    <property type="match status" value="2"/>
</dbReference>
<feature type="compositionally biased region" description="Polar residues" evidence="1">
    <location>
        <begin position="160"/>
        <end position="169"/>
    </location>
</feature>
<feature type="compositionally biased region" description="Basic and acidic residues" evidence="1">
    <location>
        <begin position="2496"/>
        <end position="2516"/>
    </location>
</feature>
<feature type="region of interest" description="Disordered" evidence="1">
    <location>
        <begin position="252"/>
        <end position="290"/>
    </location>
</feature>
<dbReference type="Proteomes" id="UP000761534">
    <property type="component" value="Unassembled WGS sequence"/>
</dbReference>
<comment type="caution">
    <text evidence="5">The sequence shown here is derived from an EMBL/GenBank/DDBJ whole genome shotgun (WGS) entry which is preliminary data.</text>
</comment>
<dbReference type="Pfam" id="PF14222">
    <property type="entry name" value="MOR2-PAG1_N"/>
    <property type="match status" value="1"/>
</dbReference>
<dbReference type="Pfam" id="PF14228">
    <property type="entry name" value="MOR2-PAG1_mid"/>
    <property type="match status" value="3"/>
</dbReference>
<evidence type="ECO:0000259" key="4">
    <source>
        <dbReference type="Pfam" id="PF14228"/>
    </source>
</evidence>
<feature type="compositionally biased region" description="Low complexity" evidence="1">
    <location>
        <begin position="252"/>
        <end position="268"/>
    </location>
</feature>
<feature type="compositionally biased region" description="Polar residues" evidence="1">
    <location>
        <begin position="2434"/>
        <end position="2444"/>
    </location>
</feature>
<sequence length="2562" mass="287188">MLRISNLIWFRMEQEYQFPGGGNKQQESENDGGAGMGSTLRSGTNGHDRNLSLPSNTPLQREVSNKSRPTRAATYSRPNFRKSNKPPIATPENWQQHSPPPTIPQGLAINTTMANTSSYPKATAVSTPTSGEFDVAAQRSVSGPASSAATTATATGSTTKPQQKSSDPKTPSEYALHILFTQFVRYAERKLTLCLGYSADSEPRIHEILGEGNDPAFDKIIASLGYIARRKPKPVIDSVMFWRKSKSEAAASAAAQANSNPSPASHSRAGSRSDVAELSSRNNSPSDPREAAVLADRKSLISIFILCRVLMEVVKQTPPEVLGDDLSEKLEEIVFKQLRSAEPDLIAGSAIRRANWNLFAELLGEMSRSRFVSVGDRFIADLEKVPQVVSKEKEVGVQLVIHGMRYLKLSLYPMDMLEETANFLESLAKFFARTQNHRIKIAYTDVISQILLPIADVATAELNYPVWVEAIGSLFGKAMELLQRPKAWHSAFSLATTLLCVAPQEIFAKHWMALFESNASKLKDKASRAMFYTGAARLLWVFMCRCTESLNNTTRKLEIISKSILNSSSKKLWTVPDVNVNPPCIYMIRVAAYGYRQHVLENMLFQLLHNSPSGLIEITSLDSIVPERAIIAIRSFVLILDDSESGERPPFPTDSVLNGLLNDPKLRNAPKVPKPTGSFLEFYEKFSKAVSKMLMMCDAMLGPQASSSEEKSTQSKTPMSVSFHFGSDSSSQNQKQLYSELFCTILESVPWLNATDGSYNKIIDTLCRNCIHGTSKIATNASIALKNLARIRDTRSIVVIFTKLLFSFDEKLFTNYESSLASNNDYERLLRVYVELLEIWIEKIRAASSEASSANNLFSNKPDTEDDSGKRGDDAILNSWWPSIEEVEGNGLYFLCSQDRAIRHLAIRILRLTTEFDKAIREHEEHTEKTHSRKPSKSSLAAPQRLITFLEKVDIGELFEKSRPGVILSMPERNRLSKLSSKKKETLLRAAESDYGVDTALWLKAFPQFMKECFENYPIPVAIARNVVCVRLVRMHDAVLEFMRVENPTAGTVSTQNLGFMSKQSMRTHHEVIVEQWRNYLIVACLTMTLTDEQKLHVPDSQYQHGRKKSVQKITIHHQRITSVRSVFKMVIPLLGVDHPTIRDAIITGLSCINVNIYKALVECIKPTIDNWRQETQKPGTHKMINPGSRRDPITGYRQDRIITEVAHVFKVTAHYLNDSMIYEDEWIVTEIIAFLKDLRAFLALSEVQTSWEYQRLRRYFCGIVEGIFLGINKSEATRKHISFDTRMKFFTLIEEWCFFGPKFTLARDREAIMKQSTLNSTKDSRERNLILASMELEKRKSETTVISAMAALCYGPIIDKKEQAEGSDQAPLEFNLDGLLKWIDTVLCDNREELQQMGRSALKNLLLMNPDCPRIFEEAVGNCYRVFYALETARSYFATVAEVLLENPDYPCDVRQPLTLGLFKSGDEDYETRALAARLLEATEIRFYGSSCIREFKSSITSKTMVIYKRALFNLSTRFATDHSEDAFMIFSELTKMFHRVSDMSRRDILAVLLPWVQTVELKVEANDDPSPSAIMVICNLLEITVAFSDRIQNEVEALWVALANGRYPGNIKVVIDFIIHCSLAKRDIGLVKQSRKIMLYLTSTAGGYTLINTLLSYLRPKHMIPQHPEPHDLSTAKSMYPHVADLSDLLPRTKEATFSYGQLGMIFLVDLVLSPQAEMLKDSLPVILHVAFVLLDHYLPIVHDQARELLVLIIHAFGSGESGAQLCDLLRHKDPQSYWAYDDLNSGKDGARTPVAMHQLVLDVLKVFEDSIPGIQKLWARIALSWATTCPVRHIACRSFQIFRCLLSFLDQSMLADMLARLSNTISDNTPDIQGFAMQILMTLNAVTAELDSEELINFPQLFWATVACLSSMHEQEFVEVLSILEKFLSKIDLDSPDTVSCLASTFPPKWEGKFNGLQEAVMNGLRSANAWDPTLRVLDRLNQLQPSEIVAGPNRLVIALATNIPRYLHALEIGEVSSDVMASADRLREMCDEQNLVGLSRILISLGKGRFRTKKDFLNQIAQAMRQQFFPDAEVPVLTFFLGILSNKTRWVKVEAMEMLKLVLPMVDLQKEEFAGVGADIISPLLRLLQTDFAEQALSVLDEAASIPASNMDKHVLRMSLGNRTIRKEYERTATMFGIPDESGWAVPMPAITSNRTRNNVHAVFYTCAVANNNEGFEGEPISADEFQFHKEDYGNNADADGASIAEEGSLSHMWTTLDNLDSFFARDMKKSPNHPYHEHTVSVTDTDVSADNAIDPVDSAPQVYDKKVSVILNRSLARTPSTTSFKTSLADSFGNTSAHRGLGVFYGNSNTNQFHYPRSRRREIIDFGKQSGLGPITASGSGLDTAESSDVDTEEERQSSKLKGIYLHDPDSFDTIRYSEDKPNAATPGGLSSTSSNSPQGLVGASPYMSESSREQSLPRQNTQQAQESSFRLESLLKGASSIGKKKKHHNSDKDKEDKKDKDKKDKKDKSKQITSPTSSQTYLWDSSNVTSSSSSNSNSRKDNNSHQTFQFPPPGAR</sequence>
<dbReference type="OrthoDB" id="6287725at2759"/>
<dbReference type="InterPro" id="IPR025614">
    <property type="entry name" value="Cell_morpho_N"/>
</dbReference>
<accession>A0A642V759</accession>
<feature type="domain" description="Cell morphogenesis central region" evidence="4">
    <location>
        <begin position="1122"/>
        <end position="1362"/>
    </location>
</feature>
<proteinExistence type="predicted"/>
<dbReference type="InterPro" id="IPR029473">
    <property type="entry name" value="MOR2-PAG1_mid"/>
</dbReference>
<evidence type="ECO:0000313" key="5">
    <source>
        <dbReference type="EMBL" id="KAA8915579.1"/>
    </source>
</evidence>
<dbReference type="EMBL" id="SWFS01000156">
    <property type="protein sequence ID" value="KAA8915579.1"/>
    <property type="molecule type" value="Genomic_DNA"/>
</dbReference>
<feature type="compositionally biased region" description="Low complexity" evidence="1">
    <location>
        <begin position="140"/>
        <end position="159"/>
    </location>
</feature>